<dbReference type="Gene3D" id="3.20.20.210">
    <property type="match status" value="2"/>
</dbReference>
<accession>L8WW49</accession>
<dbReference type="SUPFAM" id="SSF51726">
    <property type="entry name" value="UROD/MetE-like"/>
    <property type="match status" value="1"/>
</dbReference>
<dbReference type="OrthoDB" id="1053771at2759"/>
<dbReference type="AlphaFoldDB" id="L8WW49"/>
<gene>
    <name evidence="1" type="ORF">AG1IA_05388</name>
</gene>
<organism evidence="1 2">
    <name type="scientific">Thanatephorus cucumeris (strain AG1-IA)</name>
    <name type="common">Rice sheath blight fungus</name>
    <name type="synonym">Rhizoctonia solani</name>
    <dbReference type="NCBI Taxonomy" id="983506"/>
    <lineage>
        <taxon>Eukaryota</taxon>
        <taxon>Fungi</taxon>
        <taxon>Dikarya</taxon>
        <taxon>Basidiomycota</taxon>
        <taxon>Agaricomycotina</taxon>
        <taxon>Agaricomycetes</taxon>
        <taxon>Cantharellales</taxon>
        <taxon>Ceratobasidiaceae</taxon>
        <taxon>Rhizoctonia</taxon>
        <taxon>Rhizoctonia solani AG-1</taxon>
    </lineage>
</organism>
<dbReference type="EMBL" id="AFRT01001385">
    <property type="protein sequence ID" value="ELU40584.1"/>
    <property type="molecule type" value="Genomic_DNA"/>
</dbReference>
<sequence length="375" mass="41419">MPIPTEVVGSLPRPSWLQQAFGDYDQGKITYEELQKYQDKACEDSIQLMVAAGEPVVTDGEQRASSFATYPLTECVKNGLSSTLGGTGLAKNLVADGQYFALYVELRHIMTRSAHGHNSFDDGHHRQLPRLTGGPFRYKTYASDYLQKSSKGVSAPMKTVNDVRQAFNAGAVRVSIDFTEGRLASKNDPRNPWTGRNMLKSFVDLNNRVIDRFTPEERKNIGIHTCPGGDCDSVHSFDVPYESLLPSMFKMIEKEKVYKLVGDNIRKDANGVKQVSSLMAVRKNKVLKARAKTSQVAFIGVTNPLNPTVETPEQVADALVVASKYISKDQLGATDALLCLHFRKHGSPDYARDIAFMKITARIKGAKIASERLGV</sequence>
<proteinExistence type="predicted"/>
<reference evidence="1 2" key="1">
    <citation type="journal article" date="2013" name="Nat. Commun.">
        <title>The evolution and pathogenic mechanisms of the rice sheath blight pathogen.</title>
        <authorList>
            <person name="Zheng A."/>
            <person name="Lin R."/>
            <person name="Xu L."/>
            <person name="Qin P."/>
            <person name="Tang C."/>
            <person name="Ai P."/>
            <person name="Zhang D."/>
            <person name="Liu Y."/>
            <person name="Sun Z."/>
            <person name="Feng H."/>
            <person name="Wang Y."/>
            <person name="Chen Y."/>
            <person name="Liang X."/>
            <person name="Fu R."/>
            <person name="Li Q."/>
            <person name="Zhang J."/>
            <person name="Yu X."/>
            <person name="Xie Z."/>
            <person name="Ding L."/>
            <person name="Guan P."/>
            <person name="Tang J."/>
            <person name="Liang Y."/>
            <person name="Wang S."/>
            <person name="Deng Q."/>
            <person name="Li S."/>
            <person name="Zhu J."/>
            <person name="Wang L."/>
            <person name="Liu H."/>
            <person name="Li P."/>
        </authorList>
    </citation>
    <scope>NUCLEOTIDE SEQUENCE [LARGE SCALE GENOMIC DNA]</scope>
    <source>
        <strain evidence="2">AG-1 IA</strain>
    </source>
</reference>
<dbReference type="Proteomes" id="UP000011668">
    <property type="component" value="Unassembled WGS sequence"/>
</dbReference>
<dbReference type="HOGENOM" id="CLU_744069_0_0_1"/>
<protein>
    <submittedName>
        <fullName evidence="1">Cobalamin-independent synthase, catalytic domain-containing protein</fullName>
    </submittedName>
</protein>
<comment type="caution">
    <text evidence="1">The sequence shown here is derived from an EMBL/GenBank/DDBJ whole genome shotgun (WGS) entry which is preliminary data.</text>
</comment>
<dbReference type="InterPro" id="IPR038071">
    <property type="entry name" value="UROD/MetE-like_sf"/>
</dbReference>
<name>L8WW49_THACA</name>
<dbReference type="STRING" id="983506.L8WW49"/>
<dbReference type="OMA" id="NDPRNPW"/>
<evidence type="ECO:0000313" key="2">
    <source>
        <dbReference type="Proteomes" id="UP000011668"/>
    </source>
</evidence>
<keyword evidence="2" id="KW-1185">Reference proteome</keyword>
<evidence type="ECO:0000313" key="1">
    <source>
        <dbReference type="EMBL" id="ELU40584.1"/>
    </source>
</evidence>